<sequence length="289" mass="31761">MNRAVYKSEEGRMLIEAAYRAHLDSPLGANLLKRSIETGMGSTFVVEESGVAKPPLVLLHGSVSNSASWLGVIPLFAERFSVYCLDIPGEPGLSSPERLSLRSESPALWLRGALDALGLDRVAFLGMSLGGWYALNFAVRYPERVGALSLISAGGIGSEKPGFIFKAMIFLLLGKRGQRMLNKAIYHKVEMPKEILEYQALVSRHFRPVNEGLPRFSDEELKALTMPLQYFGGDRDALLDTKTSVGRLAALLPRAEARLLEDTGHAIIDKFGAVNDFLLRTWGIDEKQA</sequence>
<evidence type="ECO:0000259" key="1">
    <source>
        <dbReference type="Pfam" id="PF12697"/>
    </source>
</evidence>
<dbReference type="Gene3D" id="3.40.50.1820">
    <property type="entry name" value="alpha/beta hydrolase"/>
    <property type="match status" value="1"/>
</dbReference>
<dbReference type="InterPro" id="IPR029058">
    <property type="entry name" value="AB_hydrolase_fold"/>
</dbReference>
<dbReference type="GO" id="GO:0106435">
    <property type="term" value="F:carboxylesterase activity"/>
    <property type="evidence" value="ECO:0007669"/>
    <property type="project" value="UniProtKB-EC"/>
</dbReference>
<dbReference type="GO" id="GO:0016020">
    <property type="term" value="C:membrane"/>
    <property type="evidence" value="ECO:0007669"/>
    <property type="project" value="TreeGrafter"/>
</dbReference>
<reference evidence="2" key="1">
    <citation type="submission" date="2019-08" db="EMBL/GenBank/DDBJ databases">
        <authorList>
            <person name="Kucharzyk K."/>
            <person name="Murdoch R.W."/>
            <person name="Higgins S."/>
            <person name="Loffler F."/>
        </authorList>
    </citation>
    <scope>NUCLEOTIDE SEQUENCE</scope>
</reference>
<feature type="domain" description="AB hydrolase-1" evidence="1">
    <location>
        <begin position="56"/>
        <end position="268"/>
    </location>
</feature>
<name>A0A644TCL2_9ZZZZ</name>
<dbReference type="AlphaFoldDB" id="A0A644TCL2"/>
<protein>
    <submittedName>
        <fullName evidence="2">Putative carboxylesterase nap</fullName>
        <ecNumber evidence="2">3.1.1.1</ecNumber>
    </submittedName>
</protein>
<keyword evidence="2" id="KW-0378">Hydrolase</keyword>
<dbReference type="PANTHER" id="PTHR43798:SF33">
    <property type="entry name" value="HYDROLASE, PUTATIVE (AFU_ORTHOLOGUE AFUA_2G14860)-RELATED"/>
    <property type="match status" value="1"/>
</dbReference>
<dbReference type="Pfam" id="PF12697">
    <property type="entry name" value="Abhydrolase_6"/>
    <property type="match status" value="1"/>
</dbReference>
<evidence type="ECO:0000313" key="2">
    <source>
        <dbReference type="EMBL" id="MPL64666.1"/>
    </source>
</evidence>
<comment type="caution">
    <text evidence="2">The sequence shown here is derived from an EMBL/GenBank/DDBJ whole genome shotgun (WGS) entry which is preliminary data.</text>
</comment>
<dbReference type="SUPFAM" id="SSF53474">
    <property type="entry name" value="alpha/beta-Hydrolases"/>
    <property type="match status" value="1"/>
</dbReference>
<dbReference type="InterPro" id="IPR000073">
    <property type="entry name" value="AB_hydrolase_1"/>
</dbReference>
<dbReference type="PANTHER" id="PTHR43798">
    <property type="entry name" value="MONOACYLGLYCEROL LIPASE"/>
    <property type="match status" value="1"/>
</dbReference>
<dbReference type="InterPro" id="IPR050266">
    <property type="entry name" value="AB_hydrolase_sf"/>
</dbReference>
<proteinExistence type="predicted"/>
<dbReference type="EC" id="3.1.1.1" evidence="2"/>
<dbReference type="EMBL" id="VSSQ01000025">
    <property type="protein sequence ID" value="MPL64666.1"/>
    <property type="molecule type" value="Genomic_DNA"/>
</dbReference>
<organism evidence="2">
    <name type="scientific">bioreactor metagenome</name>
    <dbReference type="NCBI Taxonomy" id="1076179"/>
    <lineage>
        <taxon>unclassified sequences</taxon>
        <taxon>metagenomes</taxon>
        <taxon>ecological metagenomes</taxon>
    </lineage>
</organism>
<accession>A0A644TCL2</accession>
<gene>
    <name evidence="2" type="primary">nap_2</name>
    <name evidence="2" type="ORF">SDC9_10323</name>
</gene>